<evidence type="ECO:0000256" key="1">
    <source>
        <dbReference type="SAM" id="MobiDB-lite"/>
    </source>
</evidence>
<feature type="compositionally biased region" description="Basic and acidic residues" evidence="1">
    <location>
        <begin position="20"/>
        <end position="31"/>
    </location>
</feature>
<reference evidence="2" key="1">
    <citation type="submission" date="2023-10" db="EMBL/GenBank/DDBJ databases">
        <title>Genome assemblies of two species of porcelain crab, Petrolisthes cinctipes and Petrolisthes manimaculis (Anomura: Porcellanidae).</title>
        <authorList>
            <person name="Angst P."/>
        </authorList>
    </citation>
    <scope>NUCLEOTIDE SEQUENCE</scope>
    <source>
        <strain evidence="2">PB745_01</strain>
        <tissue evidence="2">Gill</tissue>
    </source>
</reference>
<dbReference type="Proteomes" id="UP001286313">
    <property type="component" value="Unassembled WGS sequence"/>
</dbReference>
<comment type="caution">
    <text evidence="2">The sequence shown here is derived from an EMBL/GenBank/DDBJ whole genome shotgun (WGS) entry which is preliminary data.</text>
</comment>
<accession>A0AAE1BWG4</accession>
<dbReference type="AlphaFoldDB" id="A0AAE1BWG4"/>
<keyword evidence="3" id="KW-1185">Reference proteome</keyword>
<evidence type="ECO:0000313" key="2">
    <source>
        <dbReference type="EMBL" id="KAK3858323.1"/>
    </source>
</evidence>
<proteinExistence type="predicted"/>
<feature type="region of interest" description="Disordered" evidence="1">
    <location>
        <begin position="1"/>
        <end position="31"/>
    </location>
</feature>
<gene>
    <name evidence="2" type="ORF">Pcinc_035482</name>
</gene>
<evidence type="ECO:0000313" key="3">
    <source>
        <dbReference type="Proteomes" id="UP001286313"/>
    </source>
</evidence>
<organism evidence="2 3">
    <name type="scientific">Petrolisthes cinctipes</name>
    <name type="common">Flat porcelain crab</name>
    <dbReference type="NCBI Taxonomy" id="88211"/>
    <lineage>
        <taxon>Eukaryota</taxon>
        <taxon>Metazoa</taxon>
        <taxon>Ecdysozoa</taxon>
        <taxon>Arthropoda</taxon>
        <taxon>Crustacea</taxon>
        <taxon>Multicrustacea</taxon>
        <taxon>Malacostraca</taxon>
        <taxon>Eumalacostraca</taxon>
        <taxon>Eucarida</taxon>
        <taxon>Decapoda</taxon>
        <taxon>Pleocyemata</taxon>
        <taxon>Anomura</taxon>
        <taxon>Galatheoidea</taxon>
        <taxon>Porcellanidae</taxon>
        <taxon>Petrolisthes</taxon>
    </lineage>
</organism>
<sequence>MGPLCGSRGSTWVYHGDQGASERGRDTEMDTEKAVLDRVVSLSASKSNNEDRKMVCRVHSERAEGNNLGALVVNVSRPVSLL</sequence>
<protein>
    <submittedName>
        <fullName evidence="2">Uncharacterized protein</fullName>
    </submittedName>
</protein>
<dbReference type="EMBL" id="JAWQEG010005347">
    <property type="protein sequence ID" value="KAK3858323.1"/>
    <property type="molecule type" value="Genomic_DNA"/>
</dbReference>
<name>A0AAE1BWG4_PETCI</name>